<dbReference type="InterPro" id="IPR029068">
    <property type="entry name" value="Glyas_Bleomycin-R_OHBP_Dase"/>
</dbReference>
<dbReference type="InterPro" id="IPR004360">
    <property type="entry name" value="Glyas_Fos-R_dOase_dom"/>
</dbReference>
<keyword evidence="3" id="KW-1185">Reference proteome</keyword>
<name>A0AA45QS73_9LACT</name>
<organism evidence="2 3">
    <name type="scientific">Lactococcus taiwanensis</name>
    <dbReference type="NCBI Taxonomy" id="1151742"/>
    <lineage>
        <taxon>Bacteria</taxon>
        <taxon>Bacillati</taxon>
        <taxon>Bacillota</taxon>
        <taxon>Bacilli</taxon>
        <taxon>Lactobacillales</taxon>
        <taxon>Streptococcaceae</taxon>
        <taxon>Lactococcus</taxon>
    </lineage>
</organism>
<evidence type="ECO:0000259" key="1">
    <source>
        <dbReference type="Pfam" id="PF00903"/>
    </source>
</evidence>
<evidence type="ECO:0000313" key="3">
    <source>
        <dbReference type="Proteomes" id="UP000663608"/>
    </source>
</evidence>
<evidence type="ECO:0000313" key="2">
    <source>
        <dbReference type="EMBL" id="QSE77607.1"/>
    </source>
</evidence>
<dbReference type="Pfam" id="PF00903">
    <property type="entry name" value="Glyoxalase"/>
    <property type="match status" value="1"/>
</dbReference>
<feature type="domain" description="Glyoxalase/fosfomycin resistance/dioxygenase" evidence="1">
    <location>
        <begin position="6"/>
        <end position="113"/>
    </location>
</feature>
<protein>
    <submittedName>
        <fullName evidence="2">Glyoxalase</fullName>
    </submittedName>
</protein>
<accession>A0AA45QS73</accession>
<dbReference type="Proteomes" id="UP000663608">
    <property type="component" value="Chromosome"/>
</dbReference>
<dbReference type="KEGG" id="lti:JW886_01285"/>
<sequence length="118" mass="13323">MSTQLYVENVALERRFFSAIGFTEIAFQEVEGSETVTFAPDNKGNALLQIWDIQFIRAVSPEVAENKPSLLFTVDDIGEWHDRVEALGGFTSELETLGDKQTFNFQTPNGCFFAFMEN</sequence>
<dbReference type="Gene3D" id="3.10.180.10">
    <property type="entry name" value="2,3-Dihydroxybiphenyl 1,2-Dioxygenase, domain 1"/>
    <property type="match status" value="1"/>
</dbReference>
<proteinExistence type="predicted"/>
<dbReference type="AlphaFoldDB" id="A0AA45QS73"/>
<dbReference type="EMBL" id="CP070872">
    <property type="protein sequence ID" value="QSE77607.1"/>
    <property type="molecule type" value="Genomic_DNA"/>
</dbReference>
<reference evidence="2 3" key="1">
    <citation type="submission" date="2021-02" db="EMBL/GenBank/DDBJ databases">
        <title>Complete genome sequence of Lactococcus lactis strain K_LL004.</title>
        <authorList>
            <person name="Kim H.B."/>
        </authorList>
    </citation>
    <scope>NUCLEOTIDE SEQUENCE [LARGE SCALE GENOMIC DNA]</scope>
    <source>
        <strain evidence="2 3">K_LL004</strain>
    </source>
</reference>
<gene>
    <name evidence="2" type="ORF">JW886_01285</name>
</gene>
<dbReference type="SUPFAM" id="SSF54593">
    <property type="entry name" value="Glyoxalase/Bleomycin resistance protein/Dihydroxybiphenyl dioxygenase"/>
    <property type="match status" value="1"/>
</dbReference>